<comment type="subunit">
    <text evidence="12">Monomer and homodimer.</text>
</comment>
<feature type="binding site" evidence="12">
    <location>
        <position position="14"/>
    </location>
    <ligand>
        <name>GTP</name>
        <dbReference type="ChEBI" id="CHEBI:37565"/>
    </ligand>
</feature>
<comment type="function">
    <text evidence="12">Catalyzes the cyclization of GTP to (8S)-3',8-cyclo-7,8-dihydroguanosine 5'-triphosphate.</text>
</comment>
<dbReference type="Pfam" id="PF04055">
    <property type="entry name" value="Radical_SAM"/>
    <property type="match status" value="1"/>
</dbReference>
<keyword evidence="10 12" id="KW-0456">Lyase</keyword>
<keyword evidence="2 12" id="KW-0004">4Fe-4S</keyword>
<dbReference type="SFLD" id="SFLDG01383">
    <property type="entry name" value="cyclic_pyranopterin_phosphate"/>
    <property type="match status" value="1"/>
</dbReference>
<evidence type="ECO:0000256" key="10">
    <source>
        <dbReference type="ARBA" id="ARBA00023239"/>
    </source>
</evidence>
<feature type="binding site" evidence="12">
    <location>
        <position position="270"/>
    </location>
    <ligand>
        <name>[4Fe-4S] cluster</name>
        <dbReference type="ChEBI" id="CHEBI:49883"/>
        <label>2</label>
        <note>4Fe-4S-substrate</note>
    </ligand>
</feature>
<dbReference type="Gene3D" id="3.20.20.70">
    <property type="entry name" value="Aldolase class I"/>
    <property type="match status" value="1"/>
</dbReference>
<dbReference type="EC" id="4.1.99.22" evidence="1 12"/>
<name>A0A832LWP0_9BACT</name>
<dbReference type="GO" id="GO:0006777">
    <property type="term" value="P:Mo-molybdopterin cofactor biosynthetic process"/>
    <property type="evidence" value="ECO:0007669"/>
    <property type="project" value="UniProtKB-UniRule"/>
</dbReference>
<dbReference type="InterPro" id="IPR013483">
    <property type="entry name" value="MoaA"/>
</dbReference>
<dbReference type="PROSITE" id="PS01305">
    <property type="entry name" value="MOAA_NIFB_PQQE"/>
    <property type="match status" value="1"/>
</dbReference>
<dbReference type="SFLD" id="SFLDG01067">
    <property type="entry name" value="SPASM/twitch_domain_containing"/>
    <property type="match status" value="1"/>
</dbReference>
<dbReference type="GO" id="GO:0051539">
    <property type="term" value="F:4 iron, 4 sulfur cluster binding"/>
    <property type="evidence" value="ECO:0007669"/>
    <property type="project" value="UniProtKB-UniRule"/>
</dbReference>
<organism evidence="14">
    <name type="scientific">Caldimicrobium thiodismutans</name>
    <dbReference type="NCBI Taxonomy" id="1653476"/>
    <lineage>
        <taxon>Bacteria</taxon>
        <taxon>Pseudomonadati</taxon>
        <taxon>Thermodesulfobacteriota</taxon>
        <taxon>Thermodesulfobacteria</taxon>
        <taxon>Thermodesulfobacteriales</taxon>
        <taxon>Thermodesulfobacteriaceae</taxon>
        <taxon>Caldimicrobium</taxon>
    </lineage>
</organism>
<keyword evidence="4 12" id="KW-0479">Metal-binding</keyword>
<feature type="binding site" evidence="12">
    <location>
        <position position="253"/>
    </location>
    <ligand>
        <name>[4Fe-4S] cluster</name>
        <dbReference type="ChEBI" id="CHEBI:49883"/>
        <label>2</label>
        <note>4Fe-4S-substrate</note>
    </ligand>
</feature>
<comment type="pathway">
    <text evidence="12">Cofactor biosynthesis; molybdopterin biosynthesis.</text>
</comment>
<evidence type="ECO:0000256" key="9">
    <source>
        <dbReference type="ARBA" id="ARBA00023150"/>
    </source>
</evidence>
<feature type="binding site" evidence="12">
    <location>
        <position position="68"/>
    </location>
    <ligand>
        <name>S-adenosyl-L-methionine</name>
        <dbReference type="ChEBI" id="CHEBI:59789"/>
    </ligand>
</feature>
<comment type="caution">
    <text evidence="14">The sequence shown here is derived from an EMBL/GenBank/DDBJ whole genome shotgun (WGS) entry which is preliminary data.</text>
</comment>
<dbReference type="Pfam" id="PF06463">
    <property type="entry name" value="Mob_synth_C"/>
    <property type="match status" value="1"/>
</dbReference>
<dbReference type="SFLD" id="SFLDS00029">
    <property type="entry name" value="Radical_SAM"/>
    <property type="match status" value="1"/>
</dbReference>
<dbReference type="CDD" id="cd21117">
    <property type="entry name" value="Twitch_MoaA"/>
    <property type="match status" value="1"/>
</dbReference>
<evidence type="ECO:0000256" key="7">
    <source>
        <dbReference type="ARBA" id="ARBA00023014"/>
    </source>
</evidence>
<feature type="binding site" evidence="12">
    <location>
        <position position="64"/>
    </location>
    <ligand>
        <name>GTP</name>
        <dbReference type="ChEBI" id="CHEBI:37565"/>
    </ligand>
</feature>
<feature type="binding site" evidence="12">
    <location>
        <position position="256"/>
    </location>
    <ligand>
        <name>[4Fe-4S] cluster</name>
        <dbReference type="ChEBI" id="CHEBI:49883"/>
        <label>2</label>
        <note>4Fe-4S-substrate</note>
    </ligand>
</feature>
<evidence type="ECO:0000256" key="4">
    <source>
        <dbReference type="ARBA" id="ARBA00022723"/>
    </source>
</evidence>
<keyword evidence="5 12" id="KW-0547">Nucleotide-binding</keyword>
<feature type="binding site" evidence="12">
    <location>
        <position position="156"/>
    </location>
    <ligand>
        <name>GTP</name>
        <dbReference type="ChEBI" id="CHEBI:37565"/>
    </ligand>
</feature>
<evidence type="ECO:0000256" key="1">
    <source>
        <dbReference type="ARBA" id="ARBA00012167"/>
    </source>
</evidence>
<accession>A0A832LWP0</accession>
<dbReference type="EMBL" id="DSZU01000134">
    <property type="protein sequence ID" value="HGV55862.1"/>
    <property type="molecule type" value="Genomic_DNA"/>
</dbReference>
<evidence type="ECO:0000256" key="6">
    <source>
        <dbReference type="ARBA" id="ARBA00023004"/>
    </source>
</evidence>
<feature type="binding site" evidence="12">
    <location>
        <position position="119"/>
    </location>
    <ligand>
        <name>S-adenosyl-L-methionine</name>
        <dbReference type="ChEBI" id="CHEBI:59789"/>
    </ligand>
</feature>
<feature type="binding site" evidence="12">
    <location>
        <position position="25"/>
    </location>
    <ligand>
        <name>[4Fe-4S] cluster</name>
        <dbReference type="ChEBI" id="CHEBI:49883"/>
        <label>1</label>
        <note>4Fe-4S-S-AdoMet</note>
    </ligand>
</feature>
<comment type="catalytic activity">
    <reaction evidence="11 12">
        <text>GTP + AH2 + S-adenosyl-L-methionine = (8S)-3',8-cyclo-7,8-dihydroguanosine 5'-triphosphate + 5'-deoxyadenosine + L-methionine + A + H(+)</text>
        <dbReference type="Rhea" id="RHEA:49576"/>
        <dbReference type="ChEBI" id="CHEBI:13193"/>
        <dbReference type="ChEBI" id="CHEBI:15378"/>
        <dbReference type="ChEBI" id="CHEBI:17319"/>
        <dbReference type="ChEBI" id="CHEBI:17499"/>
        <dbReference type="ChEBI" id="CHEBI:37565"/>
        <dbReference type="ChEBI" id="CHEBI:57844"/>
        <dbReference type="ChEBI" id="CHEBI:59789"/>
        <dbReference type="ChEBI" id="CHEBI:131766"/>
        <dbReference type="EC" id="4.1.99.22"/>
    </reaction>
</comment>
<dbReference type="AlphaFoldDB" id="A0A832LWP0"/>
<dbReference type="GO" id="GO:0061798">
    <property type="term" value="F:GTP 3',8'-cyclase activity"/>
    <property type="evidence" value="ECO:0007669"/>
    <property type="project" value="UniProtKB-UniRule"/>
</dbReference>
<evidence type="ECO:0000259" key="13">
    <source>
        <dbReference type="PROSITE" id="PS51918"/>
    </source>
</evidence>
<dbReference type="GO" id="GO:1904047">
    <property type="term" value="F:S-adenosyl-L-methionine binding"/>
    <property type="evidence" value="ECO:0007669"/>
    <property type="project" value="UniProtKB-UniRule"/>
</dbReference>
<dbReference type="UniPathway" id="UPA00344"/>
<keyword evidence="9 12" id="KW-0501">Molybdenum cofactor biosynthesis</keyword>
<keyword evidence="7 12" id="KW-0411">Iron-sulfur</keyword>
<protein>
    <recommendedName>
        <fullName evidence="1 12">GTP 3',8-cyclase</fullName>
        <ecNumber evidence="1 12">4.1.99.22</ecNumber>
    </recommendedName>
    <alternativeName>
        <fullName evidence="12">Molybdenum cofactor biosynthesis protein A</fullName>
    </alternativeName>
</protein>
<feature type="domain" description="Radical SAM core" evidence="13">
    <location>
        <begin position="5"/>
        <end position="219"/>
    </location>
</feature>
<comment type="cofactor">
    <cofactor evidence="12">
        <name>[4Fe-4S] cluster</name>
        <dbReference type="ChEBI" id="CHEBI:49883"/>
    </cofactor>
    <text evidence="12">Binds 2 [4Fe-4S] clusters. Binds 1 [4Fe-4S] cluster coordinated with 3 cysteines and an exchangeable S-adenosyl-L-methionine and 1 [4Fe-4S] cluster coordinated with 3 cysteines and the GTP-derived substrate.</text>
</comment>
<reference evidence="14" key="1">
    <citation type="journal article" date="2020" name="mSystems">
        <title>Genome- and Community-Level Interaction Insights into Carbon Utilization and Element Cycling Functions of Hydrothermarchaeota in Hydrothermal Sediment.</title>
        <authorList>
            <person name="Zhou Z."/>
            <person name="Liu Y."/>
            <person name="Xu W."/>
            <person name="Pan J."/>
            <person name="Luo Z.H."/>
            <person name="Li M."/>
        </authorList>
    </citation>
    <scope>NUCLEOTIDE SEQUENCE [LARGE SCALE GENOMIC DNA]</scope>
    <source>
        <strain evidence="14">SpSt-605</strain>
    </source>
</reference>
<proteinExistence type="inferred from homology"/>
<dbReference type="InterPro" id="IPR013785">
    <property type="entry name" value="Aldolase_TIM"/>
</dbReference>
<dbReference type="PANTHER" id="PTHR22960:SF0">
    <property type="entry name" value="MOLYBDENUM COFACTOR BIOSYNTHESIS PROTEIN 1"/>
    <property type="match status" value="1"/>
</dbReference>
<feature type="binding site" evidence="12">
    <location>
        <begin position="258"/>
        <end position="260"/>
    </location>
    <ligand>
        <name>GTP</name>
        <dbReference type="ChEBI" id="CHEBI:37565"/>
    </ligand>
</feature>
<keyword evidence="8 12" id="KW-0342">GTP-binding</keyword>
<dbReference type="PANTHER" id="PTHR22960">
    <property type="entry name" value="MOLYBDOPTERIN COFACTOR SYNTHESIS PROTEIN A"/>
    <property type="match status" value="1"/>
</dbReference>
<evidence type="ECO:0000256" key="12">
    <source>
        <dbReference type="HAMAP-Rule" id="MF_01225"/>
    </source>
</evidence>
<keyword evidence="3 12" id="KW-0949">S-adenosyl-L-methionine</keyword>
<dbReference type="InterPro" id="IPR010505">
    <property type="entry name" value="MoaA_twitch"/>
</dbReference>
<dbReference type="SMART" id="SM00729">
    <property type="entry name" value="Elp3"/>
    <property type="match status" value="1"/>
</dbReference>
<comment type="similarity">
    <text evidence="12">Belongs to the radical SAM superfamily. MoaA family.</text>
</comment>
<dbReference type="SFLD" id="SFLDG01386">
    <property type="entry name" value="main_SPASM_domain-containing"/>
    <property type="match status" value="1"/>
</dbReference>
<evidence type="ECO:0000256" key="3">
    <source>
        <dbReference type="ARBA" id="ARBA00022691"/>
    </source>
</evidence>
<dbReference type="InterPro" id="IPR000385">
    <property type="entry name" value="MoaA_NifB_PqqE_Fe-S-bd_CS"/>
</dbReference>
<keyword evidence="6 12" id="KW-0408">Iron</keyword>
<evidence type="ECO:0000256" key="2">
    <source>
        <dbReference type="ARBA" id="ARBA00022485"/>
    </source>
</evidence>
<sequence>MLIDRFGRRVEYLRISITDRCNFRCIYCARQGPFTWIPHEEILTYEEIVTIVRTAVELGVFRVRITGGEPLLRKGVEDLIRELSTIDGLRDLSLTTNGYFLWEKAEALKEAGLKRLNVSLDTLNPQKFSQITGGFSLDKVWQGLFKAMELNFSPLKINVVIIRGLNDEEILDLAKLTLKYPWEIRFIEFMPVGNKELWDESHVVTIEEIRALLEAYSPLFPASSEGGGPARIFQWKEAVGKIGFISPISEHFCGRCNRFRITADGKLRTCLFSDQEIDLKDYLRGGKGSLKEAFALALKLKPEKRELHSTSRQMRAIGG</sequence>
<feature type="binding site" evidence="12">
    <location>
        <position position="190"/>
    </location>
    <ligand>
        <name>S-adenosyl-L-methionine</name>
        <dbReference type="ChEBI" id="CHEBI:59789"/>
    </ligand>
</feature>
<dbReference type="InterPro" id="IPR007197">
    <property type="entry name" value="rSAM"/>
</dbReference>
<feature type="binding site" evidence="12">
    <location>
        <position position="95"/>
    </location>
    <ligand>
        <name>GTP</name>
        <dbReference type="ChEBI" id="CHEBI:37565"/>
    </ligand>
</feature>
<dbReference type="CDD" id="cd01335">
    <property type="entry name" value="Radical_SAM"/>
    <property type="match status" value="1"/>
</dbReference>
<evidence type="ECO:0000313" key="14">
    <source>
        <dbReference type="EMBL" id="HGV55862.1"/>
    </source>
</evidence>
<dbReference type="PROSITE" id="PS51918">
    <property type="entry name" value="RADICAL_SAM"/>
    <property type="match status" value="1"/>
</dbReference>
<evidence type="ECO:0000256" key="5">
    <source>
        <dbReference type="ARBA" id="ARBA00022741"/>
    </source>
</evidence>
<dbReference type="GO" id="GO:0046872">
    <property type="term" value="F:metal ion binding"/>
    <property type="evidence" value="ECO:0007669"/>
    <property type="project" value="UniProtKB-KW"/>
</dbReference>
<feature type="binding site" evidence="12">
    <location>
        <position position="21"/>
    </location>
    <ligand>
        <name>[4Fe-4S] cluster</name>
        <dbReference type="ChEBI" id="CHEBI:49883"/>
        <label>1</label>
        <note>4Fe-4S-S-AdoMet</note>
    </ligand>
</feature>
<dbReference type="HAMAP" id="MF_01225_B">
    <property type="entry name" value="MoaA_B"/>
    <property type="match status" value="1"/>
</dbReference>
<evidence type="ECO:0000256" key="8">
    <source>
        <dbReference type="ARBA" id="ARBA00023134"/>
    </source>
</evidence>
<dbReference type="InterPro" id="IPR058240">
    <property type="entry name" value="rSAM_sf"/>
</dbReference>
<dbReference type="GO" id="GO:0005525">
    <property type="term" value="F:GTP binding"/>
    <property type="evidence" value="ECO:0007669"/>
    <property type="project" value="UniProtKB-UniRule"/>
</dbReference>
<dbReference type="NCBIfam" id="TIGR02666">
    <property type="entry name" value="moaA"/>
    <property type="match status" value="1"/>
</dbReference>
<dbReference type="InterPro" id="IPR040064">
    <property type="entry name" value="MoaA-like"/>
</dbReference>
<feature type="binding site" evidence="12">
    <location>
        <position position="27"/>
    </location>
    <ligand>
        <name>S-adenosyl-L-methionine</name>
        <dbReference type="ChEBI" id="CHEBI:59789"/>
    </ligand>
</feature>
<evidence type="ECO:0000256" key="11">
    <source>
        <dbReference type="ARBA" id="ARBA00048697"/>
    </source>
</evidence>
<feature type="binding site" evidence="12">
    <location>
        <position position="28"/>
    </location>
    <ligand>
        <name>[4Fe-4S] cluster</name>
        <dbReference type="ChEBI" id="CHEBI:49883"/>
        <label>1</label>
        <note>4Fe-4S-S-AdoMet</note>
    </ligand>
</feature>
<dbReference type="NCBIfam" id="NF001199">
    <property type="entry name" value="PRK00164.2-1"/>
    <property type="match status" value="1"/>
</dbReference>
<dbReference type="InterPro" id="IPR006638">
    <property type="entry name" value="Elp3/MiaA/NifB-like_rSAM"/>
</dbReference>
<dbReference type="GO" id="GO:0061799">
    <property type="term" value="F:cyclic pyranopterin monophosphate synthase activity"/>
    <property type="evidence" value="ECO:0007669"/>
    <property type="project" value="TreeGrafter"/>
</dbReference>
<dbReference type="SUPFAM" id="SSF102114">
    <property type="entry name" value="Radical SAM enzymes"/>
    <property type="match status" value="1"/>
</dbReference>
<dbReference type="InterPro" id="IPR050105">
    <property type="entry name" value="MoCo_biosynth_MoaA/MoaC"/>
</dbReference>
<gene>
    <name evidence="12 14" type="primary">moaA</name>
    <name evidence="14" type="ORF">ENT73_07295</name>
</gene>